<dbReference type="Pfam" id="PF09983">
    <property type="entry name" value="JetD_C"/>
    <property type="match status" value="1"/>
</dbReference>
<dbReference type="Pfam" id="PF11795">
    <property type="entry name" value="DUF3322"/>
    <property type="match status" value="1"/>
</dbReference>
<accession>A0A1H9R2Z4</accession>
<evidence type="ECO:0000313" key="4">
    <source>
        <dbReference type="Proteomes" id="UP000198505"/>
    </source>
</evidence>
<evidence type="ECO:0008006" key="5">
    <source>
        <dbReference type="Google" id="ProtNLM"/>
    </source>
</evidence>
<dbReference type="InterPro" id="IPR024537">
    <property type="entry name" value="DUF3322"/>
</dbReference>
<evidence type="ECO:0000259" key="2">
    <source>
        <dbReference type="Pfam" id="PF11795"/>
    </source>
</evidence>
<feature type="domain" description="DUF3322" evidence="2">
    <location>
        <begin position="15"/>
        <end position="197"/>
    </location>
</feature>
<dbReference type="EMBL" id="FOGS01000002">
    <property type="protein sequence ID" value="SER67070.1"/>
    <property type="molecule type" value="Genomic_DNA"/>
</dbReference>
<dbReference type="AlphaFoldDB" id="A0A1H9R2Z4"/>
<keyword evidence="4" id="KW-1185">Reference proteome</keyword>
<protein>
    <recommendedName>
        <fullName evidence="5">Wadjet protein JetD C-terminal domain-containing protein</fullName>
    </recommendedName>
</protein>
<sequence length="392" mass="44110">MRCGKSVASDPMKTPSDIAGRLAKQWQQPFWRVDRLLSADSWPLVLTIGKPTGRQFAEQTGLVQAHVQRWRQVAVGEVVWDKVRFRAAAEPVSLPVQWVLHQPSEWAAATDDAQVQQEFAALETLVAGVNRRYREVFVREPGLWRNKAIDELIDAARLADLMQPGMAEGRPLRLLKGLGVDTKFIERHALLLTRLLDERYDGMASQLGLSGFLNAPDDKDHWLLVVPLEKGLLPFQRQRITARELADTCLPGSRVVVVENERCEHLLPAMPDTVAILGAGLDLQWLAGAALQHKAVGYWGDMDTWGLVMLARARQSLPTITPLMMSETHFTAFCRDNAVSEPVPAELPTAGLKEREVVFFHFLKTQLQGRLEQEYLPVAEVQRELLGWLEVR</sequence>
<reference evidence="4" key="1">
    <citation type="submission" date="2016-10" db="EMBL/GenBank/DDBJ databases">
        <authorList>
            <person name="Varghese N."/>
            <person name="Submissions S."/>
        </authorList>
    </citation>
    <scope>NUCLEOTIDE SEQUENCE [LARGE SCALE GENOMIC DNA]</scope>
    <source>
        <strain evidence="4">CGMCC 1.6495</strain>
    </source>
</reference>
<organism evidence="3 4">
    <name type="scientific">Vreelandella subterranea</name>
    <dbReference type="NCBI Taxonomy" id="416874"/>
    <lineage>
        <taxon>Bacteria</taxon>
        <taxon>Pseudomonadati</taxon>
        <taxon>Pseudomonadota</taxon>
        <taxon>Gammaproteobacteria</taxon>
        <taxon>Oceanospirillales</taxon>
        <taxon>Halomonadaceae</taxon>
        <taxon>Vreelandella</taxon>
    </lineage>
</organism>
<dbReference type="STRING" id="416874.SAMN04487958_102211"/>
<dbReference type="InterPro" id="IPR014544">
    <property type="entry name" value="UCP028408"/>
</dbReference>
<evidence type="ECO:0000313" key="3">
    <source>
        <dbReference type="EMBL" id="SER67070.1"/>
    </source>
</evidence>
<name>A0A1H9R2Z4_9GAMM</name>
<gene>
    <name evidence="3" type="ORF">SAMN04487958_102211</name>
</gene>
<dbReference type="PIRSF" id="PIRSF028408">
    <property type="entry name" value="UCP028408"/>
    <property type="match status" value="1"/>
</dbReference>
<dbReference type="InterPro" id="IPR024534">
    <property type="entry name" value="JetD_C"/>
</dbReference>
<proteinExistence type="predicted"/>
<dbReference type="Proteomes" id="UP000198505">
    <property type="component" value="Unassembled WGS sequence"/>
</dbReference>
<feature type="domain" description="Wadjet protein JetD C-terminal" evidence="1">
    <location>
        <begin position="217"/>
        <end position="384"/>
    </location>
</feature>
<evidence type="ECO:0000259" key="1">
    <source>
        <dbReference type="Pfam" id="PF09983"/>
    </source>
</evidence>